<keyword evidence="11" id="KW-0206">Cytoskeleton</keyword>
<evidence type="ECO:0000313" key="18">
    <source>
        <dbReference type="EMBL" id="JAU00910.1"/>
    </source>
</evidence>
<keyword evidence="8 14" id="KW-0067">ATP-binding</keyword>
<dbReference type="GO" id="GO:0005634">
    <property type="term" value="C:nucleus"/>
    <property type="evidence" value="ECO:0007669"/>
    <property type="project" value="TreeGrafter"/>
</dbReference>
<reference evidence="18" key="2">
    <citation type="journal article" date="2017" name="Front. Cell. Infect. Microbiol.">
        <title>Analysis of the Salivary Gland Transcriptome of Unfed and Partially Fed Amblyomma sculptum Ticks and Descriptive Proteome of the Saliva.</title>
        <authorList>
            <person name="Esteves E."/>
            <person name="Maruyama S.R."/>
            <person name="Kawahara R."/>
            <person name="Fujita A."/>
            <person name="Martins L.A."/>
            <person name="Righi A.A."/>
            <person name="Costa F.B."/>
            <person name="Palmisano G."/>
            <person name="Labruna M.B."/>
            <person name="Sa-Nunes A."/>
            <person name="Ribeiro J.M.C."/>
            <person name="Fogaca A.C."/>
        </authorList>
    </citation>
    <scope>NUCLEOTIDE SEQUENCE</scope>
</reference>
<dbReference type="SUPFAM" id="SSF52540">
    <property type="entry name" value="P-loop containing nucleoside triphosphate hydrolases"/>
    <property type="match status" value="1"/>
</dbReference>
<dbReference type="GO" id="GO:0007018">
    <property type="term" value="P:microtubule-based movement"/>
    <property type="evidence" value="ECO:0007669"/>
    <property type="project" value="InterPro"/>
</dbReference>
<sequence length="1033" mass="113615">QHIQVFVRCRPPNTLEKKSGFIRAVEVVPDKKEILVNDRVVPERSLRKSFTFDKVFGPEAKQIDVYRAVMGPTIAEVMMGYNCTVFAYGQTGTGKTFTMEGERSNVNLGWADDPLAGIIPRTLHQLFEELQSQDLEFTIKVSFLELYNEELFDLLSAHEDTSRLKIYEDSTRKGSVIIQGLEEITVHNREEVFFILEKGAAKRQTAATLLNATSSRSHTVFAVTVHIREMTDDGEELVKTGKLNLVDLAGSENIGRSGAVERRAREAGNINQSLLTLGRVITALVDKAPHVPYRESKLTRLLQDSLGGRTKTSIIATISPDMSNLEETLSTLDYAHRAKNITNRPEVNQKMTKKALIKEYTEEIERLRRDLAATRDKNGIFVDQENYRNMECRLNSQSQEILEKEAQIDSLGEKLSAVTLLFEKTKQVVTETTERLEATAAQLQDTKLSLDATEQVLSKTSVERDEQAALVRAHSKTEAALTATAEELVGVAKTTTGDIDLLQQKLQRTSAIDQTNRERQSAFVENSKARFGQVETSCTGQVAAQRDTLTGIGSSFATLCSLIEQHQAAVVAYTSEARKLADESAAANVSTLSSLQSTVQALQEQQTAQMATGLEGNQARLQRLCQSVVPEQMQEAQRRLAELELQQSALAEQVSSVCHLFSVEISAHHDRQGRLVASILEENAKLHQQLDARNSEVRQLSAALEQKSIQAEKEVTTFRQSVENFVQFFMSSNALQADSMAKIDELDANTMEASAAQVSAVKSTTDELIVSSKGLVSSATTIQQSCSQAAGDHLAKAEESSQSLSNIHRAVEEIVTTEATCLSEALVEQKREAENRMAACIESTSQAVSEGSRDTVCQAEKAKALADKVETKVAENCSQMSLSCQCGTVQTAKVQDGLEALRASVATSMATCSSAVSDFFSHDLQEYVPTGCTPQRREYRFPQDLPQTSPHERILNRLRAATNVAAATALPLPAFDDIDLTVPKSNAPSSSSSTESLASASNVSENKENKARGYKQKKPCRQTSKKQLVQRNV</sequence>
<evidence type="ECO:0000256" key="7">
    <source>
        <dbReference type="ARBA" id="ARBA00022776"/>
    </source>
</evidence>
<evidence type="ECO:0000256" key="13">
    <source>
        <dbReference type="ARBA" id="ARBA00034704"/>
    </source>
</evidence>
<evidence type="ECO:0000256" key="4">
    <source>
        <dbReference type="ARBA" id="ARBA00022618"/>
    </source>
</evidence>
<protein>
    <submittedName>
        <fullName evidence="18">Putative kinesin-like protein</fullName>
    </submittedName>
</protein>
<feature type="compositionally biased region" description="Basic residues" evidence="16">
    <location>
        <begin position="1012"/>
        <end position="1024"/>
    </location>
</feature>
<dbReference type="GO" id="GO:0090307">
    <property type="term" value="P:mitotic spindle assembly"/>
    <property type="evidence" value="ECO:0007669"/>
    <property type="project" value="TreeGrafter"/>
</dbReference>
<dbReference type="Pfam" id="PF00225">
    <property type="entry name" value="Kinesin"/>
    <property type="match status" value="1"/>
</dbReference>
<dbReference type="PRINTS" id="PR00380">
    <property type="entry name" value="KINESINHEAVY"/>
</dbReference>
<evidence type="ECO:0000256" key="10">
    <source>
        <dbReference type="ARBA" id="ARBA00023175"/>
    </source>
</evidence>
<feature type="binding site" evidence="14">
    <location>
        <begin position="89"/>
        <end position="96"/>
    </location>
    <ligand>
        <name>ATP</name>
        <dbReference type="ChEBI" id="CHEBI:30616"/>
    </ligand>
</feature>
<dbReference type="InterPro" id="IPR027417">
    <property type="entry name" value="P-loop_NTPase"/>
</dbReference>
<evidence type="ECO:0000256" key="14">
    <source>
        <dbReference type="PROSITE-ProRule" id="PRU00283"/>
    </source>
</evidence>
<dbReference type="PROSITE" id="PS50067">
    <property type="entry name" value="KINESIN_MOTOR_2"/>
    <property type="match status" value="1"/>
</dbReference>
<dbReference type="EMBL" id="GFAA01002525">
    <property type="protein sequence ID" value="JAU00910.1"/>
    <property type="molecule type" value="mRNA"/>
</dbReference>
<evidence type="ECO:0000256" key="12">
    <source>
        <dbReference type="ARBA" id="ARBA00023306"/>
    </source>
</evidence>
<dbReference type="InterPro" id="IPR047149">
    <property type="entry name" value="KIF11-like"/>
</dbReference>
<keyword evidence="10 14" id="KW-0505">Motor protein</keyword>
<dbReference type="CDD" id="cd01364">
    <property type="entry name" value="KISc_BimC_Eg5"/>
    <property type="match status" value="1"/>
</dbReference>
<dbReference type="InterPro" id="IPR019821">
    <property type="entry name" value="Kinesin_motor_CS"/>
</dbReference>
<dbReference type="GO" id="GO:0051301">
    <property type="term" value="P:cell division"/>
    <property type="evidence" value="ECO:0007669"/>
    <property type="project" value="UniProtKB-KW"/>
</dbReference>
<evidence type="ECO:0000256" key="8">
    <source>
        <dbReference type="ARBA" id="ARBA00022840"/>
    </source>
</evidence>
<evidence type="ECO:0000256" key="3">
    <source>
        <dbReference type="ARBA" id="ARBA00022553"/>
    </source>
</evidence>
<dbReference type="GO" id="GO:0008017">
    <property type="term" value="F:microtubule binding"/>
    <property type="evidence" value="ECO:0007669"/>
    <property type="project" value="InterPro"/>
</dbReference>
<feature type="coiled-coil region" evidence="15">
    <location>
        <begin position="350"/>
        <end position="414"/>
    </location>
</feature>
<evidence type="ECO:0000256" key="1">
    <source>
        <dbReference type="ARBA" id="ARBA00004647"/>
    </source>
</evidence>
<keyword evidence="9 15" id="KW-0175">Coiled coil</keyword>
<dbReference type="InterPro" id="IPR047241">
    <property type="entry name" value="KIF11-like_kin_motor_dom"/>
</dbReference>
<dbReference type="PROSITE" id="PS00411">
    <property type="entry name" value="KINESIN_MOTOR_1"/>
    <property type="match status" value="1"/>
</dbReference>
<dbReference type="GO" id="GO:0005524">
    <property type="term" value="F:ATP binding"/>
    <property type="evidence" value="ECO:0007669"/>
    <property type="project" value="UniProtKB-UniRule"/>
</dbReference>
<keyword evidence="6 14" id="KW-0547">Nucleotide-binding</keyword>
<dbReference type="GO" id="GO:0005876">
    <property type="term" value="C:spindle microtubule"/>
    <property type="evidence" value="ECO:0007669"/>
    <property type="project" value="TreeGrafter"/>
</dbReference>
<keyword evidence="3" id="KW-0597">Phosphoprotein</keyword>
<dbReference type="InterPro" id="IPR025901">
    <property type="entry name" value="Kinesin-assoc_MT-bd_dom"/>
</dbReference>
<keyword evidence="12" id="KW-0131">Cell cycle</keyword>
<reference evidence="18" key="1">
    <citation type="submission" date="2016-09" db="EMBL/GenBank/DDBJ databases">
        <authorList>
            <person name="Capua I."/>
            <person name="De Benedictis P."/>
            <person name="Joannis T."/>
            <person name="Lombin L.H."/>
            <person name="Cattoli G."/>
        </authorList>
    </citation>
    <scope>NUCLEOTIDE SEQUENCE</scope>
</reference>
<keyword evidence="2" id="KW-0963">Cytoplasm</keyword>
<feature type="non-terminal residue" evidence="18">
    <location>
        <position position="1"/>
    </location>
</feature>
<dbReference type="GO" id="GO:0008574">
    <property type="term" value="F:plus-end-directed microtubule motor activity"/>
    <property type="evidence" value="ECO:0007669"/>
    <property type="project" value="TreeGrafter"/>
</dbReference>
<keyword evidence="4" id="KW-0132">Cell division</keyword>
<accession>A0A1E1XPD4</accession>
<dbReference type="FunFam" id="3.40.850.10:FF:000035">
    <property type="entry name" value="Kinesin-like protein KIF11"/>
    <property type="match status" value="1"/>
</dbReference>
<evidence type="ECO:0000256" key="6">
    <source>
        <dbReference type="ARBA" id="ARBA00022741"/>
    </source>
</evidence>
<keyword evidence="7" id="KW-0498">Mitosis</keyword>
<keyword evidence="5" id="KW-0493">Microtubule</keyword>
<dbReference type="InterPro" id="IPR036961">
    <property type="entry name" value="Kinesin_motor_dom_sf"/>
</dbReference>
<dbReference type="GO" id="GO:0000922">
    <property type="term" value="C:spindle pole"/>
    <property type="evidence" value="ECO:0007669"/>
    <property type="project" value="UniProtKB-SubCell"/>
</dbReference>
<evidence type="ECO:0000256" key="11">
    <source>
        <dbReference type="ARBA" id="ARBA00023212"/>
    </source>
</evidence>
<evidence type="ECO:0000256" key="15">
    <source>
        <dbReference type="SAM" id="Coils"/>
    </source>
</evidence>
<evidence type="ECO:0000256" key="9">
    <source>
        <dbReference type="ARBA" id="ARBA00023054"/>
    </source>
</evidence>
<feature type="compositionally biased region" description="Low complexity" evidence="16">
    <location>
        <begin position="985"/>
        <end position="1004"/>
    </location>
</feature>
<name>A0A1E1XPD4_AMBSC</name>
<dbReference type="GO" id="GO:0072686">
    <property type="term" value="C:mitotic spindle"/>
    <property type="evidence" value="ECO:0007669"/>
    <property type="project" value="TreeGrafter"/>
</dbReference>
<dbReference type="PANTHER" id="PTHR47970:SF12">
    <property type="entry name" value="KINESIN FAMILY MEMBER 11"/>
    <property type="match status" value="1"/>
</dbReference>
<evidence type="ECO:0000256" key="2">
    <source>
        <dbReference type="ARBA" id="ARBA00022490"/>
    </source>
</evidence>
<dbReference type="AlphaFoldDB" id="A0A1E1XPD4"/>
<comment type="subcellular location">
    <subcellularLocation>
        <location evidence="1">Cytoplasm</location>
        <location evidence="1">Cytoskeleton</location>
        <location evidence="1">Spindle pole</location>
    </subcellularLocation>
</comment>
<dbReference type="InterPro" id="IPR001752">
    <property type="entry name" value="Kinesin_motor_dom"/>
</dbReference>
<evidence type="ECO:0000259" key="17">
    <source>
        <dbReference type="PROSITE" id="PS50067"/>
    </source>
</evidence>
<feature type="domain" description="Kinesin motor" evidence="17">
    <location>
        <begin position="2"/>
        <end position="341"/>
    </location>
</feature>
<comment type="similarity">
    <text evidence="13">Belongs to the TRAFAC class myosin-kinesin ATPase superfamily. Kinesin family. KIN-5/BimC subfamily.</text>
</comment>
<evidence type="ECO:0000256" key="5">
    <source>
        <dbReference type="ARBA" id="ARBA00022701"/>
    </source>
</evidence>
<evidence type="ECO:0000256" key="16">
    <source>
        <dbReference type="SAM" id="MobiDB-lite"/>
    </source>
</evidence>
<dbReference type="GO" id="GO:0051231">
    <property type="term" value="P:spindle elongation"/>
    <property type="evidence" value="ECO:0007669"/>
    <property type="project" value="TreeGrafter"/>
</dbReference>
<feature type="coiled-coil region" evidence="15">
    <location>
        <begin position="687"/>
        <end position="714"/>
    </location>
</feature>
<dbReference type="SMART" id="SM00129">
    <property type="entry name" value="KISc"/>
    <property type="match status" value="1"/>
</dbReference>
<dbReference type="PANTHER" id="PTHR47970">
    <property type="entry name" value="KINESIN-LIKE PROTEIN KIF11"/>
    <property type="match status" value="1"/>
</dbReference>
<proteinExistence type="evidence at transcript level"/>
<dbReference type="Gene3D" id="3.40.850.10">
    <property type="entry name" value="Kinesin motor domain"/>
    <property type="match status" value="1"/>
</dbReference>
<organism evidence="18">
    <name type="scientific">Amblyomma sculptum</name>
    <name type="common">Tick</name>
    <dbReference type="NCBI Taxonomy" id="1581419"/>
    <lineage>
        <taxon>Eukaryota</taxon>
        <taxon>Metazoa</taxon>
        <taxon>Ecdysozoa</taxon>
        <taxon>Arthropoda</taxon>
        <taxon>Chelicerata</taxon>
        <taxon>Arachnida</taxon>
        <taxon>Acari</taxon>
        <taxon>Parasitiformes</taxon>
        <taxon>Ixodida</taxon>
        <taxon>Ixodoidea</taxon>
        <taxon>Ixodidae</taxon>
        <taxon>Amblyomminae</taxon>
        <taxon>Amblyomma</taxon>
    </lineage>
</organism>
<dbReference type="Pfam" id="PF13931">
    <property type="entry name" value="Microtub_bind"/>
    <property type="match status" value="1"/>
</dbReference>
<feature type="region of interest" description="Disordered" evidence="16">
    <location>
        <begin position="984"/>
        <end position="1033"/>
    </location>
</feature>